<dbReference type="AlphaFoldDB" id="A0AA36DI05"/>
<comment type="caution">
    <text evidence="1">The sequence shown here is derived from an EMBL/GenBank/DDBJ whole genome shotgun (WGS) entry which is preliminary data.</text>
</comment>
<keyword evidence="2" id="KW-1185">Reference proteome</keyword>
<gene>
    <name evidence="1" type="ORF">MSPICULIGERA_LOCUS25941</name>
</gene>
<feature type="non-terminal residue" evidence="1">
    <location>
        <position position="1"/>
    </location>
</feature>
<reference evidence="1" key="1">
    <citation type="submission" date="2023-06" db="EMBL/GenBank/DDBJ databases">
        <authorList>
            <person name="Delattre M."/>
        </authorList>
    </citation>
    <scope>NUCLEOTIDE SEQUENCE</scope>
    <source>
        <strain evidence="1">AF72</strain>
    </source>
</reference>
<dbReference type="EMBL" id="CATQJA010002779">
    <property type="protein sequence ID" value="CAJ0587988.1"/>
    <property type="molecule type" value="Genomic_DNA"/>
</dbReference>
<accession>A0AA36DI05</accession>
<organism evidence="1 2">
    <name type="scientific">Mesorhabditis spiculigera</name>
    <dbReference type="NCBI Taxonomy" id="96644"/>
    <lineage>
        <taxon>Eukaryota</taxon>
        <taxon>Metazoa</taxon>
        <taxon>Ecdysozoa</taxon>
        <taxon>Nematoda</taxon>
        <taxon>Chromadorea</taxon>
        <taxon>Rhabditida</taxon>
        <taxon>Rhabditina</taxon>
        <taxon>Rhabditomorpha</taxon>
        <taxon>Rhabditoidea</taxon>
        <taxon>Rhabditidae</taxon>
        <taxon>Mesorhabditinae</taxon>
        <taxon>Mesorhabditis</taxon>
    </lineage>
</organism>
<sequence length="178" mass="19739">MGVGTQLHSFHRGGTEMVCFQPLDSNHGTPPTDPIICDGQVDVGSYDGELASKLSGTCHDSRDKLVRATAVRNVRSKMRIAWRMQHAAPRCNAPSGLSSHVWSHAKFARYICKFAVGTPTHEAILLSTWTPTHPNELHVIEDSIDAKMVEDIMAEATDCYPKNAKMLKKWMAEKLQPL</sequence>
<evidence type="ECO:0000313" key="2">
    <source>
        <dbReference type="Proteomes" id="UP001177023"/>
    </source>
</evidence>
<evidence type="ECO:0000313" key="1">
    <source>
        <dbReference type="EMBL" id="CAJ0587988.1"/>
    </source>
</evidence>
<name>A0AA36DI05_9BILA</name>
<protein>
    <submittedName>
        <fullName evidence="1">Uncharacterized protein</fullName>
    </submittedName>
</protein>
<dbReference type="Proteomes" id="UP001177023">
    <property type="component" value="Unassembled WGS sequence"/>
</dbReference>
<proteinExistence type="predicted"/>